<feature type="transmembrane region" description="Helical" evidence="1">
    <location>
        <begin position="240"/>
        <end position="259"/>
    </location>
</feature>
<dbReference type="Proteomes" id="UP000031928">
    <property type="component" value="Chromosome"/>
</dbReference>
<feature type="transmembrane region" description="Helical" evidence="1">
    <location>
        <begin position="172"/>
        <end position="196"/>
    </location>
</feature>
<feature type="transmembrane region" description="Helical" evidence="1">
    <location>
        <begin position="453"/>
        <end position="471"/>
    </location>
</feature>
<reference evidence="2 3" key="1">
    <citation type="submission" date="2014-05" db="EMBL/GenBank/DDBJ databases">
        <title>Complete genome sequence of Corynebacterium marinum DSM 44953.</title>
        <authorList>
            <person name="Schaffert L."/>
            <person name="Albersmeier A."/>
            <person name="Kalinowski J."/>
            <person name="Ruckert C."/>
        </authorList>
    </citation>
    <scope>NUCLEOTIDE SEQUENCE [LARGE SCALE GENOMIC DNA]</scope>
    <source>
        <strain evidence="2 3">DSM 44953</strain>
    </source>
</reference>
<keyword evidence="1" id="KW-0472">Membrane</keyword>
<accession>A0A0B6TXI2</accession>
<feature type="transmembrane region" description="Helical" evidence="1">
    <location>
        <begin position="403"/>
        <end position="422"/>
    </location>
</feature>
<sequence>MIVDKHTKKPYTQKGVEGEGIRRQFAFALFLLHIVLLIVFSSGSLFEGADLQDVSRVAILTATLLYLAISFLYRERFWSVPSLTFLILALFHLGLFVTPAINGQLPTFVVDVGGSGTWFYSDATIIAVRYVLLGLVAYSAGLTLVFSLGVTATVSGEDNVSGSQDSVYRNNLALVGFVVLTVSTLTWLVISVYSGGPFFFLRSYGSYLAFTNDSALLNYTYIGISYGLLLSMFTRNHRVFAFSIGIFAVFGVCSLLLGMRDNVLIPAVAAAAMWAKFRGVRNSWIFVFGLIGVLSIVSLVRQLRKTGLGEFDFTGAILSPISAVEEMGFSLRVLHTTISWHEIRNEPFYGGVTYMAPFLRFVEGILGFNRLEGQPDYRLMNIEIGERVGQIGGSIIGEAHHNFGFLGIMCVLLAVGVLIGFLTLKARTALVLALLGVITVLFLMHVRNSFAPIPFWFGVGILFVGIAKLLSERQMKRAEIL</sequence>
<keyword evidence="3" id="KW-1185">Reference proteome</keyword>
<feature type="transmembrane region" description="Helical" evidence="1">
    <location>
        <begin position="54"/>
        <end position="73"/>
    </location>
</feature>
<dbReference type="InterPro" id="IPR029468">
    <property type="entry name" value="O-ag_pol_Wzy"/>
</dbReference>
<feature type="transmembrane region" description="Helical" evidence="1">
    <location>
        <begin position="216"/>
        <end position="233"/>
    </location>
</feature>
<evidence type="ECO:0000256" key="1">
    <source>
        <dbReference type="SAM" id="Phobius"/>
    </source>
</evidence>
<dbReference type="RefSeq" id="WP_169745273.1">
    <property type="nucleotide sequence ID" value="NZ_CP007790.1"/>
</dbReference>
<evidence type="ECO:0000313" key="3">
    <source>
        <dbReference type="Proteomes" id="UP000031928"/>
    </source>
</evidence>
<protein>
    <recommendedName>
        <fullName evidence="4">O-antigen polysaccharide polymerase Wzy</fullName>
    </recommendedName>
</protein>
<keyword evidence="1" id="KW-1133">Transmembrane helix</keyword>
<feature type="transmembrane region" description="Helical" evidence="1">
    <location>
        <begin position="21"/>
        <end position="42"/>
    </location>
</feature>
<name>A0A0B6TXI2_9CORY</name>
<feature type="transmembrane region" description="Helical" evidence="1">
    <location>
        <begin position="85"/>
        <end position="105"/>
    </location>
</feature>
<keyword evidence="1" id="KW-0812">Transmembrane</keyword>
<dbReference type="STRING" id="1224162.B840_08990"/>
<dbReference type="Pfam" id="PF14296">
    <property type="entry name" value="O-ag_pol_Wzy"/>
    <property type="match status" value="1"/>
</dbReference>
<feature type="transmembrane region" description="Helical" evidence="1">
    <location>
        <begin position="125"/>
        <end position="151"/>
    </location>
</feature>
<dbReference type="HOGENOM" id="CLU_567081_0_0_11"/>
<organism evidence="2 3">
    <name type="scientific">Corynebacterium marinum DSM 44953</name>
    <dbReference type="NCBI Taxonomy" id="1224162"/>
    <lineage>
        <taxon>Bacteria</taxon>
        <taxon>Bacillati</taxon>
        <taxon>Actinomycetota</taxon>
        <taxon>Actinomycetes</taxon>
        <taxon>Mycobacteriales</taxon>
        <taxon>Corynebacteriaceae</taxon>
        <taxon>Corynebacterium</taxon>
    </lineage>
</organism>
<dbReference type="KEGG" id="cmq:B840_08990"/>
<feature type="transmembrane region" description="Helical" evidence="1">
    <location>
        <begin position="283"/>
        <end position="300"/>
    </location>
</feature>
<dbReference type="AlphaFoldDB" id="A0A0B6TXI2"/>
<feature type="transmembrane region" description="Helical" evidence="1">
    <location>
        <begin position="429"/>
        <end position="447"/>
    </location>
</feature>
<gene>
    <name evidence="2" type="ORF">B840_08990</name>
</gene>
<dbReference type="EMBL" id="CP007790">
    <property type="protein sequence ID" value="AJK69391.1"/>
    <property type="molecule type" value="Genomic_DNA"/>
</dbReference>
<proteinExistence type="predicted"/>
<evidence type="ECO:0008006" key="4">
    <source>
        <dbReference type="Google" id="ProtNLM"/>
    </source>
</evidence>
<evidence type="ECO:0000313" key="2">
    <source>
        <dbReference type="EMBL" id="AJK69391.1"/>
    </source>
</evidence>